<gene>
    <name evidence="2" type="ORF">FB45DRAFT_1069585</name>
</gene>
<dbReference type="EMBL" id="JARKIF010000081">
    <property type="protein sequence ID" value="KAJ7605096.1"/>
    <property type="molecule type" value="Genomic_DNA"/>
</dbReference>
<keyword evidence="3" id="KW-1185">Reference proteome</keyword>
<dbReference type="Pfam" id="PF12697">
    <property type="entry name" value="Abhydrolase_6"/>
    <property type="match status" value="1"/>
</dbReference>
<dbReference type="InterPro" id="IPR000073">
    <property type="entry name" value="AB_hydrolase_1"/>
</dbReference>
<feature type="domain" description="AB hydrolase-1" evidence="1">
    <location>
        <begin position="36"/>
        <end position="319"/>
    </location>
</feature>
<reference evidence="2" key="1">
    <citation type="submission" date="2023-03" db="EMBL/GenBank/DDBJ databases">
        <title>Massive genome expansion in bonnet fungi (Mycena s.s.) driven by repeated elements and novel gene families across ecological guilds.</title>
        <authorList>
            <consortium name="Lawrence Berkeley National Laboratory"/>
            <person name="Harder C.B."/>
            <person name="Miyauchi S."/>
            <person name="Viragh M."/>
            <person name="Kuo A."/>
            <person name="Thoen E."/>
            <person name="Andreopoulos B."/>
            <person name="Lu D."/>
            <person name="Skrede I."/>
            <person name="Drula E."/>
            <person name="Henrissat B."/>
            <person name="Morin E."/>
            <person name="Kohler A."/>
            <person name="Barry K."/>
            <person name="LaButti K."/>
            <person name="Morin E."/>
            <person name="Salamov A."/>
            <person name="Lipzen A."/>
            <person name="Mereny Z."/>
            <person name="Hegedus B."/>
            <person name="Baldrian P."/>
            <person name="Stursova M."/>
            <person name="Weitz H."/>
            <person name="Taylor A."/>
            <person name="Grigoriev I.V."/>
            <person name="Nagy L.G."/>
            <person name="Martin F."/>
            <person name="Kauserud H."/>
        </authorList>
    </citation>
    <scope>NUCLEOTIDE SEQUENCE</scope>
    <source>
        <strain evidence="2">9284</strain>
    </source>
</reference>
<dbReference type="Gene3D" id="3.40.50.1820">
    <property type="entry name" value="alpha/beta hydrolase"/>
    <property type="match status" value="1"/>
</dbReference>
<protein>
    <recommendedName>
        <fullName evidence="1">AB hydrolase-1 domain-containing protein</fullName>
    </recommendedName>
</protein>
<accession>A0AAD7AZ11</accession>
<dbReference type="InterPro" id="IPR029058">
    <property type="entry name" value="AB_hydrolase_fold"/>
</dbReference>
<evidence type="ECO:0000259" key="1">
    <source>
        <dbReference type="Pfam" id="PF12697"/>
    </source>
</evidence>
<evidence type="ECO:0000313" key="2">
    <source>
        <dbReference type="EMBL" id="KAJ7605096.1"/>
    </source>
</evidence>
<name>A0AAD7AZ11_9AGAR</name>
<dbReference type="Proteomes" id="UP001221142">
    <property type="component" value="Unassembled WGS sequence"/>
</dbReference>
<dbReference type="SUPFAM" id="SSF53474">
    <property type="entry name" value="alpha/beta-Hydrolases"/>
    <property type="match status" value="1"/>
</dbReference>
<sequence>MHLVSRSVTFNYCYDRPLQCIATQYKPDSGRPGPTLLFAGGIGLNQETWQPIIHEIFRLSGSSINIHSAWVVERPHHGDAALLNARVLKEHYTELFINLQYATAIQTLLNSDELSPEEKENIVGVGFSGGCATLIQCHELLNKQSDLRTATIRMLIFVESPWVGMEALPLYKVMYPFVRKANNKRPKSWKSVEDAMAWLGSHLPWSTFHPDVMQTISETYFCPDPQNPGCVTTKTTAEQETTAFIDNGMASMKLMTYLRTLLHRLPVHLVLSSSRKFWLPEIQNLIAASVKQDRPLLASFTEMPGKGHYLTAEAPYEVASRVVHFLEQDVKAKL</sequence>
<dbReference type="AlphaFoldDB" id="A0AAD7AZ11"/>
<evidence type="ECO:0000313" key="3">
    <source>
        <dbReference type="Proteomes" id="UP001221142"/>
    </source>
</evidence>
<proteinExistence type="predicted"/>
<comment type="caution">
    <text evidence="2">The sequence shown here is derived from an EMBL/GenBank/DDBJ whole genome shotgun (WGS) entry which is preliminary data.</text>
</comment>
<organism evidence="2 3">
    <name type="scientific">Roridomyces roridus</name>
    <dbReference type="NCBI Taxonomy" id="1738132"/>
    <lineage>
        <taxon>Eukaryota</taxon>
        <taxon>Fungi</taxon>
        <taxon>Dikarya</taxon>
        <taxon>Basidiomycota</taxon>
        <taxon>Agaricomycotina</taxon>
        <taxon>Agaricomycetes</taxon>
        <taxon>Agaricomycetidae</taxon>
        <taxon>Agaricales</taxon>
        <taxon>Marasmiineae</taxon>
        <taxon>Mycenaceae</taxon>
        <taxon>Roridomyces</taxon>
    </lineage>
</organism>